<gene>
    <name evidence="2" type="ORF">KUTeg_010633</name>
</gene>
<evidence type="ECO:0000313" key="3">
    <source>
        <dbReference type="Proteomes" id="UP001217089"/>
    </source>
</evidence>
<organism evidence="2 3">
    <name type="scientific">Tegillarca granosa</name>
    <name type="common">Malaysian cockle</name>
    <name type="synonym">Anadara granosa</name>
    <dbReference type="NCBI Taxonomy" id="220873"/>
    <lineage>
        <taxon>Eukaryota</taxon>
        <taxon>Metazoa</taxon>
        <taxon>Spiralia</taxon>
        <taxon>Lophotrochozoa</taxon>
        <taxon>Mollusca</taxon>
        <taxon>Bivalvia</taxon>
        <taxon>Autobranchia</taxon>
        <taxon>Pteriomorphia</taxon>
        <taxon>Arcoida</taxon>
        <taxon>Arcoidea</taxon>
        <taxon>Arcidae</taxon>
        <taxon>Tegillarca</taxon>
    </lineage>
</organism>
<dbReference type="PANTHER" id="PTHR46599">
    <property type="entry name" value="PIGGYBAC TRANSPOSABLE ELEMENT-DERIVED PROTEIN 4"/>
    <property type="match status" value="1"/>
</dbReference>
<dbReference type="InterPro" id="IPR029526">
    <property type="entry name" value="PGBD"/>
</dbReference>
<sequence>MYPRGQGHYVVSKLMEPHHQKHHHLTTDRFFTSPDLFHDLFRNGTLATGTVHNSRKGIPKGLKQLRLPKKEIAARKQGPLLALLWSDRKQIMLFSTTGTTRILRKRNSKNKMQEAPGIVHLYKKYMGGVDLGDKLICVYDPEFRGKKLWRKILFNLIVTATEYKIIKNTFRLPSIAMQETYCRISQREGCPTDKPGLSAFNAKAFCGQNSKSKKKMLYCLFGKSFHMVPRLQSWIVCHRMLSNVSYSDIKVFSRARYYRLFVEIQISSLNNQVNKSRFNIIDKSIN</sequence>
<reference evidence="2 3" key="1">
    <citation type="submission" date="2022-12" db="EMBL/GenBank/DDBJ databases">
        <title>Chromosome-level genome of Tegillarca granosa.</title>
        <authorList>
            <person name="Kim J."/>
        </authorList>
    </citation>
    <scope>NUCLEOTIDE SEQUENCE [LARGE SCALE GENOMIC DNA]</scope>
    <source>
        <strain evidence="2">Teg-2019</strain>
        <tissue evidence="2">Adductor muscle</tissue>
    </source>
</reference>
<protein>
    <recommendedName>
        <fullName evidence="1">PiggyBac transposable element-derived protein domain-containing protein</fullName>
    </recommendedName>
</protein>
<name>A0ABQ9F8A1_TEGGR</name>
<dbReference type="PANTHER" id="PTHR46599:SF3">
    <property type="entry name" value="PIGGYBAC TRANSPOSABLE ELEMENT-DERIVED PROTEIN 4"/>
    <property type="match status" value="1"/>
</dbReference>
<feature type="domain" description="PiggyBac transposable element-derived protein" evidence="1">
    <location>
        <begin position="5"/>
        <end position="159"/>
    </location>
</feature>
<evidence type="ECO:0000259" key="1">
    <source>
        <dbReference type="Pfam" id="PF13843"/>
    </source>
</evidence>
<dbReference type="Pfam" id="PF13843">
    <property type="entry name" value="DDE_Tnp_1_7"/>
    <property type="match status" value="1"/>
</dbReference>
<dbReference type="Proteomes" id="UP001217089">
    <property type="component" value="Unassembled WGS sequence"/>
</dbReference>
<keyword evidence="3" id="KW-1185">Reference proteome</keyword>
<dbReference type="EMBL" id="JARBDR010000486">
    <property type="protein sequence ID" value="KAJ8311820.1"/>
    <property type="molecule type" value="Genomic_DNA"/>
</dbReference>
<comment type="caution">
    <text evidence="2">The sequence shown here is derived from an EMBL/GenBank/DDBJ whole genome shotgun (WGS) entry which is preliminary data.</text>
</comment>
<accession>A0ABQ9F8A1</accession>
<proteinExistence type="predicted"/>
<evidence type="ECO:0000313" key="2">
    <source>
        <dbReference type="EMBL" id="KAJ8311820.1"/>
    </source>
</evidence>